<protein>
    <submittedName>
        <fullName evidence="3">Uncharacterized protein</fullName>
    </submittedName>
</protein>
<proteinExistence type="predicted"/>
<feature type="transmembrane region" description="Helical" evidence="2">
    <location>
        <begin position="37"/>
        <end position="62"/>
    </location>
</feature>
<reference evidence="3 4" key="1">
    <citation type="journal article" date="2014" name="PLoS Genet.">
        <title>Phylogenetically driven sequencing of extremely halophilic archaea reveals strategies for static and dynamic osmo-response.</title>
        <authorList>
            <person name="Becker E.A."/>
            <person name="Seitzer P.M."/>
            <person name="Tritt A."/>
            <person name="Larsen D."/>
            <person name="Krusor M."/>
            <person name="Yao A.I."/>
            <person name="Wu D."/>
            <person name="Madern D."/>
            <person name="Eisen J.A."/>
            <person name="Darling A.E."/>
            <person name="Facciotti M.T."/>
        </authorList>
    </citation>
    <scope>NUCLEOTIDE SEQUENCE [LARGE SCALE GENOMIC DNA]</scope>
    <source>
        <strain evidence="3 4">JCM 13916</strain>
    </source>
</reference>
<keyword evidence="2" id="KW-0472">Membrane</keyword>
<dbReference type="EMBL" id="AOJJ01000089">
    <property type="protein sequence ID" value="EMA67273.1"/>
    <property type="molecule type" value="Genomic_DNA"/>
</dbReference>
<keyword evidence="2" id="KW-0812">Transmembrane</keyword>
<dbReference type="RefSeq" id="WP_007997260.1">
    <property type="nucleotide sequence ID" value="NZ_AOJJ01000089.1"/>
</dbReference>
<gene>
    <name evidence="3" type="ORF">C462_15769</name>
</gene>
<sequence>MSPNVHPLLDGSVSIVASVVAAGGVPPVDPAALPLTAGGLVVAGAFVGGGLMIIGGIVALAYRSGDERVDRVADALDGDLPTPTDAPVREGADVPSAANLHEVAEREDGDPVYVPVIRIPLATADPGRDGVYRHAARAAAALHDEFEDAHVRGYDVEFGLDDGSLGGVGRTVKRVAVTPEIAARLRDRDYDHRDLREDVADGDDGDPGVPPVDWGDAVSYATGDGSAATAGAAATTAAT</sequence>
<name>M0PBP1_9EURY</name>
<comment type="caution">
    <text evidence="3">The sequence shown here is derived from an EMBL/GenBank/DDBJ whole genome shotgun (WGS) entry which is preliminary data.</text>
</comment>
<feature type="compositionally biased region" description="Low complexity" evidence="1">
    <location>
        <begin position="211"/>
        <end position="220"/>
    </location>
</feature>
<organism evidence="3 4">
    <name type="scientific">Halorubrum distributum JCM 13916</name>
    <dbReference type="NCBI Taxonomy" id="1230455"/>
    <lineage>
        <taxon>Archaea</taxon>
        <taxon>Methanobacteriati</taxon>
        <taxon>Methanobacteriota</taxon>
        <taxon>Stenosarchaea group</taxon>
        <taxon>Halobacteria</taxon>
        <taxon>Halobacteriales</taxon>
        <taxon>Haloferacaceae</taxon>
        <taxon>Halorubrum</taxon>
        <taxon>Halorubrum distributum group</taxon>
    </lineage>
</organism>
<dbReference type="STRING" id="1230455.C462_15769"/>
<evidence type="ECO:0000256" key="1">
    <source>
        <dbReference type="SAM" id="MobiDB-lite"/>
    </source>
</evidence>
<evidence type="ECO:0000256" key="2">
    <source>
        <dbReference type="SAM" id="Phobius"/>
    </source>
</evidence>
<dbReference type="Proteomes" id="UP000011528">
    <property type="component" value="Unassembled WGS sequence"/>
</dbReference>
<accession>M0PBP1</accession>
<evidence type="ECO:0000313" key="3">
    <source>
        <dbReference type="EMBL" id="EMA67273.1"/>
    </source>
</evidence>
<evidence type="ECO:0000313" key="4">
    <source>
        <dbReference type="Proteomes" id="UP000011528"/>
    </source>
</evidence>
<dbReference type="PATRIC" id="fig|1230455.3.peg.3068"/>
<feature type="region of interest" description="Disordered" evidence="1">
    <location>
        <begin position="196"/>
        <end position="220"/>
    </location>
</feature>
<keyword evidence="2" id="KW-1133">Transmembrane helix</keyword>
<dbReference type="AlphaFoldDB" id="M0PBP1"/>